<sequence length="51" mass="5694">MCVRFSALPRFVCLNILTAHNRTSCSKLATLLSWNLGSFHFGFPTALYSTV</sequence>
<name>A0A0E9TQE8_ANGAN</name>
<reference evidence="1" key="1">
    <citation type="submission" date="2014-11" db="EMBL/GenBank/DDBJ databases">
        <authorList>
            <person name="Amaro Gonzalez C."/>
        </authorList>
    </citation>
    <scope>NUCLEOTIDE SEQUENCE</scope>
</reference>
<accession>A0A0E9TQE8</accession>
<protein>
    <submittedName>
        <fullName evidence="1">Uncharacterized protein</fullName>
    </submittedName>
</protein>
<proteinExistence type="predicted"/>
<reference evidence="1" key="2">
    <citation type="journal article" date="2015" name="Fish Shellfish Immunol.">
        <title>Early steps in the European eel (Anguilla anguilla)-Vibrio vulnificus interaction in the gills: Role of the RtxA13 toxin.</title>
        <authorList>
            <person name="Callol A."/>
            <person name="Pajuelo D."/>
            <person name="Ebbesson L."/>
            <person name="Teles M."/>
            <person name="MacKenzie S."/>
            <person name="Amaro C."/>
        </authorList>
    </citation>
    <scope>NUCLEOTIDE SEQUENCE</scope>
</reference>
<dbReference type="AlphaFoldDB" id="A0A0E9TQE8"/>
<evidence type="ECO:0000313" key="1">
    <source>
        <dbReference type="EMBL" id="JAH55687.1"/>
    </source>
</evidence>
<organism evidence="1">
    <name type="scientific">Anguilla anguilla</name>
    <name type="common">European freshwater eel</name>
    <name type="synonym">Muraena anguilla</name>
    <dbReference type="NCBI Taxonomy" id="7936"/>
    <lineage>
        <taxon>Eukaryota</taxon>
        <taxon>Metazoa</taxon>
        <taxon>Chordata</taxon>
        <taxon>Craniata</taxon>
        <taxon>Vertebrata</taxon>
        <taxon>Euteleostomi</taxon>
        <taxon>Actinopterygii</taxon>
        <taxon>Neopterygii</taxon>
        <taxon>Teleostei</taxon>
        <taxon>Anguilliformes</taxon>
        <taxon>Anguillidae</taxon>
        <taxon>Anguilla</taxon>
    </lineage>
</organism>
<dbReference type="EMBL" id="GBXM01052890">
    <property type="protein sequence ID" value="JAH55687.1"/>
    <property type="molecule type" value="Transcribed_RNA"/>
</dbReference>